<accession>W8KGT5</accession>
<keyword evidence="4" id="KW-1185">Reference proteome</keyword>
<evidence type="ECO:0000256" key="2">
    <source>
        <dbReference type="PROSITE-ProRule" id="PRU01282"/>
    </source>
</evidence>
<organism evidence="3 4">
    <name type="scientific">Ectothiorhodospira haloalkaliphila</name>
    <dbReference type="NCBI Taxonomy" id="421628"/>
    <lineage>
        <taxon>Bacteria</taxon>
        <taxon>Pseudomonadati</taxon>
        <taxon>Pseudomonadota</taxon>
        <taxon>Gammaproteobacteria</taxon>
        <taxon>Chromatiales</taxon>
        <taxon>Ectothiorhodospiraceae</taxon>
        <taxon>Ectothiorhodospira</taxon>
    </lineage>
</organism>
<dbReference type="PANTHER" id="PTHR30041:SF8">
    <property type="entry name" value="PROTEIN YFFB"/>
    <property type="match status" value="1"/>
</dbReference>
<dbReference type="Gene3D" id="3.40.30.10">
    <property type="entry name" value="Glutaredoxin"/>
    <property type="match status" value="1"/>
</dbReference>
<dbReference type="HOGENOM" id="CLU_116644_2_1_6"/>
<dbReference type="InterPro" id="IPR006504">
    <property type="entry name" value="Tscrpt_reg_Spx/MgsR"/>
</dbReference>
<dbReference type="PROSITE" id="PS51353">
    <property type="entry name" value="ARSC"/>
    <property type="match status" value="1"/>
</dbReference>
<dbReference type="Pfam" id="PF03960">
    <property type="entry name" value="ArsC"/>
    <property type="match status" value="1"/>
</dbReference>
<sequence length="102" mass="11754">MKKAIAWLNDHGIEYTFIDYKKTGVVASRLPHWNQAVGWAALINRRGLTWRKLPQEARDPLDESRARDLMETHPTLIRRPVLERGTEVLVGFDADQYKAVLA</sequence>
<evidence type="ECO:0000256" key="1">
    <source>
        <dbReference type="ARBA" id="ARBA00007198"/>
    </source>
</evidence>
<evidence type="ECO:0000313" key="3">
    <source>
        <dbReference type="EMBL" id="AHK78393.1"/>
    </source>
</evidence>
<reference evidence="3 4" key="1">
    <citation type="journal article" date="2014" name="J Genomics">
        <title>Draft Genome Sequence of the Extremely Halophilic Phototrophic Purple Sulfur Bacterium Halorhodospira halochloris.</title>
        <authorList>
            <person name="Singh K.S."/>
            <person name="Kirksey J."/>
            <person name="Hoff W.D."/>
            <person name="Deole R."/>
        </authorList>
    </citation>
    <scope>NUCLEOTIDE SEQUENCE [LARGE SCALE GENOMIC DNA]</scope>
    <source>
        <strain evidence="3 4">A</strain>
    </source>
</reference>
<proteinExistence type="inferred from homology"/>
<dbReference type="NCBIfam" id="TIGR01617">
    <property type="entry name" value="arsC_related"/>
    <property type="match status" value="1"/>
</dbReference>
<dbReference type="AlphaFoldDB" id="W8KGT5"/>
<dbReference type="InterPro" id="IPR036249">
    <property type="entry name" value="Thioredoxin-like_sf"/>
</dbReference>
<evidence type="ECO:0000313" key="4">
    <source>
        <dbReference type="Proteomes" id="UP000019442"/>
    </source>
</evidence>
<dbReference type="EMBL" id="CP007268">
    <property type="protein sequence ID" value="AHK78393.1"/>
    <property type="molecule type" value="Genomic_DNA"/>
</dbReference>
<name>W8KGT5_9GAMM</name>
<dbReference type="InterPro" id="IPR006660">
    <property type="entry name" value="Arsenate_reductase-like"/>
</dbReference>
<dbReference type="PANTHER" id="PTHR30041">
    <property type="entry name" value="ARSENATE REDUCTASE"/>
    <property type="match status" value="1"/>
</dbReference>
<gene>
    <name evidence="3" type="ORF">M911_03475</name>
</gene>
<dbReference type="SUPFAM" id="SSF52833">
    <property type="entry name" value="Thioredoxin-like"/>
    <property type="match status" value="1"/>
</dbReference>
<reference evidence="4" key="2">
    <citation type="submission" date="2014-02" db="EMBL/GenBank/DDBJ databases">
        <title>Draft Genome Sequence of extremely halophilic bacteria Halorhodospira halochloris.</title>
        <authorList>
            <person name="Singh K.S."/>
        </authorList>
    </citation>
    <scope>NUCLEOTIDE SEQUENCE [LARGE SCALE GENOMIC DNA]</scope>
    <source>
        <strain evidence="4">A</strain>
    </source>
</reference>
<protein>
    <submittedName>
        <fullName evidence="3">ArsC family transcriptional regulator</fullName>
    </submittedName>
</protein>
<dbReference type="KEGG" id="hhc:M911_03475"/>
<dbReference type="Proteomes" id="UP000019442">
    <property type="component" value="Chromosome"/>
</dbReference>
<comment type="similarity">
    <text evidence="1 2">Belongs to the ArsC family.</text>
</comment>